<dbReference type="Gene3D" id="3.30.40.10">
    <property type="entry name" value="Zinc/RING finger domain, C3HC4 (zinc finger)"/>
    <property type="match status" value="1"/>
</dbReference>
<dbReference type="CDD" id="cd22582">
    <property type="entry name" value="BRcat_RBR_unk"/>
    <property type="match status" value="1"/>
</dbReference>
<comment type="catalytic activity">
    <reaction evidence="1">
        <text>[E2 ubiquitin-conjugating enzyme]-S-ubiquitinyl-L-cysteine + [acceptor protein]-L-lysine = [E2 ubiquitin-conjugating enzyme]-L-cysteine + [acceptor protein]-N(6)-ubiquitinyl-L-lysine.</text>
        <dbReference type="EC" id="2.3.2.31"/>
    </reaction>
</comment>
<dbReference type="GO" id="GO:0016567">
    <property type="term" value="P:protein ubiquitination"/>
    <property type="evidence" value="ECO:0007669"/>
    <property type="project" value="UniProtKB-UniPathway"/>
</dbReference>
<comment type="cofactor">
    <cofactor evidence="2">
        <name>Zn(2+)</name>
        <dbReference type="ChEBI" id="CHEBI:29105"/>
    </cofactor>
</comment>
<dbReference type="OrthoDB" id="10009520at2759"/>
<dbReference type="EC" id="2.3.2.31" evidence="3"/>
<keyword evidence="5" id="KW-0479">Metal-binding</keyword>
<dbReference type="PANTHER" id="PTHR11685">
    <property type="entry name" value="RBR FAMILY RING FINGER AND IBR DOMAIN-CONTAINING"/>
    <property type="match status" value="1"/>
</dbReference>
<keyword evidence="6" id="KW-0677">Repeat</keyword>
<evidence type="ECO:0000256" key="3">
    <source>
        <dbReference type="ARBA" id="ARBA00012251"/>
    </source>
</evidence>
<proteinExistence type="predicted"/>
<dbReference type="Gene3D" id="1.20.120.1750">
    <property type="match status" value="1"/>
</dbReference>
<dbReference type="InterPro" id="IPR044066">
    <property type="entry name" value="TRIAD_supradom"/>
</dbReference>
<dbReference type="RefSeq" id="XP_016448110.1">
    <property type="nucleotide sequence ID" value="XM_016592624.1"/>
</dbReference>
<dbReference type="Pfam" id="PF01485">
    <property type="entry name" value="IBR"/>
    <property type="match status" value="1"/>
</dbReference>
<dbReference type="GO" id="GO:0005737">
    <property type="term" value="C:cytoplasm"/>
    <property type="evidence" value="ECO:0000318"/>
    <property type="project" value="GO_Central"/>
</dbReference>
<evidence type="ECO:0000256" key="6">
    <source>
        <dbReference type="ARBA" id="ARBA00022737"/>
    </source>
</evidence>
<feature type="non-terminal residue" evidence="11">
    <location>
        <position position="155"/>
    </location>
</feature>
<dbReference type="STRING" id="4097.A0A1S3Y7E5"/>
<evidence type="ECO:0000259" key="10">
    <source>
        <dbReference type="PROSITE" id="PS51873"/>
    </source>
</evidence>
<dbReference type="OMA" id="GTECECP"/>
<dbReference type="GO" id="GO:0031624">
    <property type="term" value="F:ubiquitin conjugating enzyme binding"/>
    <property type="evidence" value="ECO:0000318"/>
    <property type="project" value="GO_Central"/>
</dbReference>
<sequence length="155" mass="17911">MAKYVASKLQENVSTISCPVPGCNGVLEPYYCRSILPKEVFDRWGDALCEKLILGFEKFYCPFKDCSVLLIDECRGGNFAITQSECPECKRLFCAKCKVAWHLGIMCEEFQKSNKDEKEKEEIQLMKLAKHRKWQRCPSCRIYVARNKGCNNMKC</sequence>
<gene>
    <name evidence="11" type="primary">LOC107773173</name>
</gene>
<dbReference type="InterPro" id="IPR013083">
    <property type="entry name" value="Znf_RING/FYVE/PHD"/>
</dbReference>
<protein>
    <recommendedName>
        <fullName evidence="3">RBR-type E3 ubiquitin transferase</fullName>
        <ecNumber evidence="3">2.3.2.31</ecNumber>
    </recommendedName>
</protein>
<dbReference type="AlphaFoldDB" id="A0A1S3Y7E5"/>
<name>A0A1S3Y7E5_TOBAC</name>
<evidence type="ECO:0000256" key="5">
    <source>
        <dbReference type="ARBA" id="ARBA00022723"/>
    </source>
</evidence>
<evidence type="ECO:0000256" key="4">
    <source>
        <dbReference type="ARBA" id="ARBA00022679"/>
    </source>
</evidence>
<keyword evidence="7" id="KW-0863">Zinc-finger</keyword>
<dbReference type="UniPathway" id="UPA00143"/>
<organism evidence="11">
    <name type="scientific">Nicotiana tabacum</name>
    <name type="common">Common tobacco</name>
    <dbReference type="NCBI Taxonomy" id="4097"/>
    <lineage>
        <taxon>Eukaryota</taxon>
        <taxon>Viridiplantae</taxon>
        <taxon>Streptophyta</taxon>
        <taxon>Embryophyta</taxon>
        <taxon>Tracheophyta</taxon>
        <taxon>Spermatophyta</taxon>
        <taxon>Magnoliopsida</taxon>
        <taxon>eudicotyledons</taxon>
        <taxon>Gunneridae</taxon>
        <taxon>Pentapetalae</taxon>
        <taxon>asterids</taxon>
        <taxon>lamiids</taxon>
        <taxon>Solanales</taxon>
        <taxon>Solanaceae</taxon>
        <taxon>Nicotianoideae</taxon>
        <taxon>Nicotianeae</taxon>
        <taxon>Nicotiana</taxon>
    </lineage>
</organism>
<evidence type="ECO:0000256" key="7">
    <source>
        <dbReference type="ARBA" id="ARBA00022771"/>
    </source>
</evidence>
<keyword evidence="9" id="KW-0862">Zinc</keyword>
<dbReference type="PROSITE" id="PS51873">
    <property type="entry name" value="TRIAD"/>
    <property type="match status" value="1"/>
</dbReference>
<dbReference type="GO" id="GO:0006511">
    <property type="term" value="P:ubiquitin-dependent protein catabolic process"/>
    <property type="evidence" value="ECO:0000318"/>
    <property type="project" value="GO_Central"/>
</dbReference>
<evidence type="ECO:0000313" key="11">
    <source>
        <dbReference type="RefSeq" id="XP_016448110.1"/>
    </source>
</evidence>
<evidence type="ECO:0000256" key="1">
    <source>
        <dbReference type="ARBA" id="ARBA00001798"/>
    </source>
</evidence>
<dbReference type="KEGG" id="nta:107773173"/>
<dbReference type="PaxDb" id="4097-A0A1S3Y7E5"/>
<evidence type="ECO:0000256" key="2">
    <source>
        <dbReference type="ARBA" id="ARBA00001947"/>
    </source>
</evidence>
<feature type="domain" description="RING-type" evidence="10">
    <location>
        <begin position="1"/>
        <end position="155"/>
    </location>
</feature>
<evidence type="ECO:0000256" key="9">
    <source>
        <dbReference type="ARBA" id="ARBA00022833"/>
    </source>
</evidence>
<dbReference type="GO" id="GO:0000151">
    <property type="term" value="C:ubiquitin ligase complex"/>
    <property type="evidence" value="ECO:0000318"/>
    <property type="project" value="GO_Central"/>
</dbReference>
<accession>A0A1S3Y7E5</accession>
<reference evidence="11" key="1">
    <citation type="submission" date="2025-08" db="UniProtKB">
        <authorList>
            <consortium name="RefSeq"/>
        </authorList>
    </citation>
    <scope>IDENTIFICATION</scope>
</reference>
<dbReference type="InterPro" id="IPR031127">
    <property type="entry name" value="E3_UB_ligase_RBR"/>
</dbReference>
<evidence type="ECO:0000256" key="8">
    <source>
        <dbReference type="ARBA" id="ARBA00022786"/>
    </source>
</evidence>
<dbReference type="GO" id="GO:0061630">
    <property type="term" value="F:ubiquitin protein ligase activity"/>
    <property type="evidence" value="ECO:0000318"/>
    <property type="project" value="GO_Central"/>
</dbReference>
<dbReference type="GO" id="GO:0008270">
    <property type="term" value="F:zinc ion binding"/>
    <property type="evidence" value="ECO:0007669"/>
    <property type="project" value="UniProtKB-KW"/>
</dbReference>
<dbReference type="InterPro" id="IPR002867">
    <property type="entry name" value="IBR_dom"/>
</dbReference>
<dbReference type="SUPFAM" id="SSF57850">
    <property type="entry name" value="RING/U-box"/>
    <property type="match status" value="2"/>
</dbReference>
<keyword evidence="8" id="KW-0833">Ubl conjugation pathway</keyword>
<keyword evidence="4" id="KW-0808">Transferase</keyword>
<dbReference type="SMR" id="A0A1S3Y7E5"/>
<dbReference type="SMART" id="SM00647">
    <property type="entry name" value="IBR"/>
    <property type="match status" value="1"/>
</dbReference>